<gene>
    <name evidence="1" type="ORF">CC77DRAFT_116155</name>
</gene>
<organism evidence="1 2">
    <name type="scientific">Alternaria alternata</name>
    <name type="common">Alternaria rot fungus</name>
    <name type="synonym">Torula alternata</name>
    <dbReference type="NCBI Taxonomy" id="5599"/>
    <lineage>
        <taxon>Eukaryota</taxon>
        <taxon>Fungi</taxon>
        <taxon>Dikarya</taxon>
        <taxon>Ascomycota</taxon>
        <taxon>Pezizomycotina</taxon>
        <taxon>Dothideomycetes</taxon>
        <taxon>Pleosporomycetidae</taxon>
        <taxon>Pleosporales</taxon>
        <taxon>Pleosporineae</taxon>
        <taxon>Pleosporaceae</taxon>
        <taxon>Alternaria</taxon>
        <taxon>Alternaria sect. Alternaria</taxon>
        <taxon>Alternaria alternata complex</taxon>
    </lineage>
</organism>
<name>A0A177DM65_ALTAL</name>
<accession>A0A177DM65</accession>
<dbReference type="KEGG" id="aalt:CC77DRAFT_116155"/>
<dbReference type="AlphaFoldDB" id="A0A177DM65"/>
<dbReference type="VEuPathDB" id="FungiDB:CC77DRAFT_116155"/>
<sequence length="154" mass="17119">MLCHDTTPQGDAEAHMRTQAYIRGVTGREKVIHGLYMEDTGIDDEGRGRSVHFVEKRHVSSLPSPPKTAAAPPWRPAFRPAGRFLASAAPHTMKQTSFACDVTPPNPNRQLNDAAAYFRRALHEHTNQVSRYASHLNLAQTPHRFLEDMAPALA</sequence>
<evidence type="ECO:0000313" key="2">
    <source>
        <dbReference type="Proteomes" id="UP000077248"/>
    </source>
</evidence>
<reference evidence="1 2" key="1">
    <citation type="submission" date="2016-05" db="EMBL/GenBank/DDBJ databases">
        <title>Comparative analysis of secretome profiles of manganese(II)-oxidizing ascomycete fungi.</title>
        <authorList>
            <consortium name="DOE Joint Genome Institute"/>
            <person name="Zeiner C.A."/>
            <person name="Purvine S.O."/>
            <person name="Zink E.M."/>
            <person name="Wu S."/>
            <person name="Pasa-Tolic L."/>
            <person name="Chaput D.L."/>
            <person name="Haridas S."/>
            <person name="Grigoriev I.V."/>
            <person name="Santelli C.M."/>
            <person name="Hansel C.M."/>
        </authorList>
    </citation>
    <scope>NUCLEOTIDE SEQUENCE [LARGE SCALE GENOMIC DNA]</scope>
    <source>
        <strain evidence="1 2">SRC1lrK2f</strain>
    </source>
</reference>
<dbReference type="GeneID" id="29115705"/>
<dbReference type="Proteomes" id="UP000077248">
    <property type="component" value="Unassembled WGS sequence"/>
</dbReference>
<dbReference type="EMBL" id="KV441479">
    <property type="protein sequence ID" value="OAG20241.1"/>
    <property type="molecule type" value="Genomic_DNA"/>
</dbReference>
<protein>
    <submittedName>
        <fullName evidence="1">Uncharacterized protein</fullName>
    </submittedName>
</protein>
<evidence type="ECO:0000313" key="1">
    <source>
        <dbReference type="EMBL" id="OAG20241.1"/>
    </source>
</evidence>
<dbReference type="RefSeq" id="XP_018385662.1">
    <property type="nucleotide sequence ID" value="XM_018530111.1"/>
</dbReference>
<proteinExistence type="predicted"/>
<keyword evidence="2" id="KW-1185">Reference proteome</keyword>